<keyword evidence="2" id="KW-1185">Reference proteome</keyword>
<reference evidence="2" key="1">
    <citation type="submission" date="2018-11" db="EMBL/GenBank/DDBJ databases">
        <title>Complete genome sequence of Paenibacillus sp. ML311-T8.</title>
        <authorList>
            <person name="Nam Y.-D."/>
            <person name="Kang J."/>
            <person name="Chung W.-H."/>
            <person name="Park Y.S."/>
        </authorList>
    </citation>
    <scope>NUCLEOTIDE SEQUENCE [LARGE SCALE GENOMIC DNA]</scope>
    <source>
        <strain evidence="2">ML311-T8</strain>
    </source>
</reference>
<dbReference type="AlphaFoldDB" id="A0A6B8RE69"/>
<dbReference type="RefSeq" id="WP_155699769.1">
    <property type="nucleotide sequence ID" value="NZ_CP034235.1"/>
</dbReference>
<organism evidence="1 2">
    <name type="scientific">Paenibacillus psychroresistens</name>
    <dbReference type="NCBI Taxonomy" id="1778678"/>
    <lineage>
        <taxon>Bacteria</taxon>
        <taxon>Bacillati</taxon>
        <taxon>Bacillota</taxon>
        <taxon>Bacilli</taxon>
        <taxon>Bacillales</taxon>
        <taxon>Paenibacillaceae</taxon>
        <taxon>Paenibacillus</taxon>
    </lineage>
</organism>
<dbReference type="Proteomes" id="UP000426246">
    <property type="component" value="Chromosome"/>
</dbReference>
<protein>
    <submittedName>
        <fullName evidence="1">Uncharacterized protein</fullName>
    </submittedName>
</protein>
<accession>A0A6B8RE69</accession>
<evidence type="ECO:0000313" key="1">
    <source>
        <dbReference type="EMBL" id="QGQ94761.1"/>
    </source>
</evidence>
<dbReference type="EMBL" id="CP034235">
    <property type="protein sequence ID" value="QGQ94761.1"/>
    <property type="molecule type" value="Genomic_DNA"/>
</dbReference>
<dbReference type="OrthoDB" id="1726239at2"/>
<name>A0A6B8RE69_9BACL</name>
<sequence>MKEMNLSDLDQIIQLNKTEAERVILQQKNEQRQIRTRPRDPDEIQILNKLAVLKWERAVASGKVIMLNKQEWYYECD</sequence>
<proteinExistence type="predicted"/>
<dbReference type="KEGG" id="ppsc:EHS13_07635"/>
<gene>
    <name evidence="1" type="ORF">EHS13_07635</name>
</gene>
<evidence type="ECO:0000313" key="2">
    <source>
        <dbReference type="Proteomes" id="UP000426246"/>
    </source>
</evidence>